<organism evidence="2 3">
    <name type="scientific">Acinetobacter tianfuensis</name>
    <dbReference type="NCBI Taxonomy" id="2419603"/>
    <lineage>
        <taxon>Bacteria</taxon>
        <taxon>Pseudomonadati</taxon>
        <taxon>Pseudomonadota</taxon>
        <taxon>Gammaproteobacteria</taxon>
        <taxon>Moraxellales</taxon>
        <taxon>Moraxellaceae</taxon>
        <taxon>Acinetobacter</taxon>
    </lineage>
</organism>
<dbReference type="OrthoDB" id="571721at2"/>
<evidence type="ECO:0000259" key="1">
    <source>
        <dbReference type="Pfam" id="PF18737"/>
    </source>
</evidence>
<dbReference type="RefSeq" id="WP_120403536.1">
    <property type="nucleotide sequence ID" value="NZ_RAXV01000037.1"/>
</dbReference>
<sequence length="236" mass="27636">MNILIREVDDKKESISNFFHFLERLEFNELIINDINLGEDSRYTLPIGISTVQKSSCIILLYNFIESVITNLISKIHDEIIRNNISFFDLNSDIRNTIIMYYSNVVEKMNFKNSAPHIQEIFLLLANTKKMGLTYKKLSEFYSLYSGNLDSREARKVFQHYGINILKDEGGLKTIKDGRNKLAHGELTFEEYGRTLTIQQLKDLKEKVFIYFDSLLSQVKEYIERENYLEANNGEE</sequence>
<dbReference type="EMBL" id="RAXV01000037">
    <property type="protein sequence ID" value="RKG29606.1"/>
    <property type="molecule type" value="Genomic_DNA"/>
</dbReference>
<accession>A0A3A8E7Q1</accession>
<keyword evidence="3" id="KW-1185">Reference proteome</keyword>
<dbReference type="Pfam" id="PF18737">
    <property type="entry name" value="HEPN_MAE_28990"/>
    <property type="match status" value="1"/>
</dbReference>
<protein>
    <recommendedName>
        <fullName evidence="1">MAE-28990/MAE-18760-like HEPN domain-containing protein</fullName>
    </recommendedName>
</protein>
<evidence type="ECO:0000313" key="3">
    <source>
        <dbReference type="Proteomes" id="UP000282388"/>
    </source>
</evidence>
<evidence type="ECO:0000313" key="2">
    <source>
        <dbReference type="EMBL" id="RKG29606.1"/>
    </source>
</evidence>
<reference evidence="2 3" key="1">
    <citation type="submission" date="2018-09" db="EMBL/GenBank/DDBJ databases">
        <title>The draft genome of Acinetobacter spp. strains.</title>
        <authorList>
            <person name="Qin J."/>
            <person name="Feng Y."/>
            <person name="Zong Z."/>
        </authorList>
    </citation>
    <scope>NUCLEOTIDE SEQUENCE [LARGE SCALE GENOMIC DNA]</scope>
    <source>
        <strain evidence="2 3">WCHAc060012</strain>
    </source>
</reference>
<gene>
    <name evidence="2" type="ORF">D7V32_14405</name>
</gene>
<feature type="domain" description="MAE-28990/MAE-18760-like HEPN" evidence="1">
    <location>
        <begin position="4"/>
        <end position="228"/>
    </location>
</feature>
<proteinExistence type="predicted"/>
<dbReference type="InterPro" id="IPR040788">
    <property type="entry name" value="HEPN_MAE_28990"/>
</dbReference>
<comment type="caution">
    <text evidence="2">The sequence shown here is derived from an EMBL/GenBank/DDBJ whole genome shotgun (WGS) entry which is preliminary data.</text>
</comment>
<dbReference type="Proteomes" id="UP000282388">
    <property type="component" value="Unassembled WGS sequence"/>
</dbReference>
<name>A0A3A8E7Q1_9GAMM</name>
<dbReference type="AlphaFoldDB" id="A0A3A8E7Q1"/>